<dbReference type="KEGG" id="yli:2911575"/>
<evidence type="ECO:0000313" key="19">
    <source>
        <dbReference type="EMBL" id="RDW24156.1"/>
    </source>
</evidence>
<dbReference type="InterPro" id="IPR000387">
    <property type="entry name" value="Tyr_Pase_dom"/>
</dbReference>
<keyword evidence="9" id="KW-0378">Hydrolase</keyword>
<feature type="compositionally biased region" description="Polar residues" evidence="15">
    <location>
        <begin position="445"/>
        <end position="454"/>
    </location>
</feature>
<dbReference type="GO" id="GO:1902846">
    <property type="term" value="P:positive regulation of mitotic spindle elongation"/>
    <property type="evidence" value="ECO:0007669"/>
    <property type="project" value="EnsemblFungi"/>
</dbReference>
<dbReference type="SMART" id="SM00404">
    <property type="entry name" value="PTPc_motif"/>
    <property type="match status" value="1"/>
</dbReference>
<dbReference type="InterPro" id="IPR000340">
    <property type="entry name" value="Dual-sp_phosphatase_cat-dom"/>
</dbReference>
<keyword evidence="10" id="KW-0904">Protein phosphatase</keyword>
<evidence type="ECO:0000313" key="18">
    <source>
        <dbReference type="EMBL" id="AOW05480.1"/>
    </source>
</evidence>
<dbReference type="GeneID" id="2911575"/>
<dbReference type="GO" id="GO:0005654">
    <property type="term" value="C:nucleoplasm"/>
    <property type="evidence" value="ECO:0007669"/>
    <property type="project" value="EnsemblFungi"/>
</dbReference>
<keyword evidence="6" id="KW-0597">Phosphoprotein</keyword>
<evidence type="ECO:0000256" key="15">
    <source>
        <dbReference type="SAM" id="MobiDB-lite"/>
    </source>
</evidence>
<feature type="compositionally biased region" description="Low complexity" evidence="15">
    <location>
        <begin position="541"/>
        <end position="550"/>
    </location>
</feature>
<dbReference type="GO" id="GO:0005730">
    <property type="term" value="C:nucleolus"/>
    <property type="evidence" value="ECO:0007669"/>
    <property type="project" value="EnsemblFungi"/>
</dbReference>
<dbReference type="SUPFAM" id="SSF52799">
    <property type="entry name" value="(Phosphotyrosine protein) phosphatases II"/>
    <property type="match status" value="2"/>
</dbReference>
<dbReference type="GO" id="GO:0044878">
    <property type="term" value="P:mitotic cytokinesis checkpoint signaling"/>
    <property type="evidence" value="ECO:0007669"/>
    <property type="project" value="EnsemblFungi"/>
</dbReference>
<evidence type="ECO:0000256" key="9">
    <source>
        <dbReference type="ARBA" id="ARBA00022801"/>
    </source>
</evidence>
<dbReference type="GO" id="GO:0000776">
    <property type="term" value="C:kinetochore"/>
    <property type="evidence" value="ECO:0007669"/>
    <property type="project" value="EnsemblFungi"/>
</dbReference>
<dbReference type="PROSITE" id="PS50056">
    <property type="entry name" value="TYR_PHOSPHATASE_2"/>
    <property type="match status" value="1"/>
</dbReference>
<keyword evidence="11" id="KW-0539">Nucleus</keyword>
<evidence type="ECO:0000313" key="20">
    <source>
        <dbReference type="Proteomes" id="UP000182444"/>
    </source>
</evidence>
<dbReference type="Proteomes" id="UP000256601">
    <property type="component" value="Unassembled WGS sequence"/>
</dbReference>
<dbReference type="GO" id="GO:0044732">
    <property type="term" value="C:mitotic spindle pole body"/>
    <property type="evidence" value="ECO:0007669"/>
    <property type="project" value="EnsemblFungi"/>
</dbReference>
<evidence type="ECO:0000259" key="17">
    <source>
        <dbReference type="PROSITE" id="PS50056"/>
    </source>
</evidence>
<dbReference type="InterPro" id="IPR029021">
    <property type="entry name" value="Prot-tyrosine_phosphatase-like"/>
</dbReference>
<accession>A0A1H6PZE0</accession>
<evidence type="ECO:0000256" key="4">
    <source>
        <dbReference type="ARBA" id="ARBA00013064"/>
    </source>
</evidence>
<reference evidence="18 20" key="1">
    <citation type="journal article" date="2016" name="PLoS ONE">
        <title>Sequence Assembly of Yarrowia lipolytica Strain W29/CLIB89 Shows Transposable Element Diversity.</title>
        <authorList>
            <person name="Magnan C."/>
            <person name="Yu J."/>
            <person name="Chang I."/>
            <person name="Jahn E."/>
            <person name="Kanomata Y."/>
            <person name="Wu J."/>
            <person name="Zeller M."/>
            <person name="Oakes M."/>
            <person name="Baldi P."/>
            <person name="Sandmeyer S."/>
        </authorList>
    </citation>
    <scope>NUCLEOTIDE SEQUENCE [LARGE SCALE GENOMIC DNA]</scope>
    <source>
        <strain evidence="18">CLIB89</strain>
        <strain evidence="20">CLIB89(W29)</strain>
    </source>
</reference>
<evidence type="ECO:0000256" key="7">
    <source>
        <dbReference type="ARBA" id="ARBA00022618"/>
    </source>
</evidence>
<dbReference type="GO" id="GO:0004722">
    <property type="term" value="F:protein serine/threonine phosphatase activity"/>
    <property type="evidence" value="ECO:0007669"/>
    <property type="project" value="EnsemblFungi"/>
</dbReference>
<sequence length="564" mass="63687">MKKVEPIEFLKDRVYLGAYAHTPKDTETTVYFTVDDALPYNPFHLDFGPLNAGHLYRFAVALHEILAENEDKAVMFYSYPDPRYRANAACLLCCYMVLIQSWPPHLALAPIAQAEPPFMPFRDAGYSTADFILTIQDVVYGCWRAKEKGFLDLRHFNLDEYEQYEKVDQGDFNELPPHYIAFASPQQEDFLTPLDHAFNNVLDYFETHNVQLVVRLNSILYDARQFEQRGIKHVDMIFDDGTVPTMDMVKKFVGAAECIIEQGGKIAVHCKAGLGRTGCLIGAHLIYSYGFTAAECIAYMRFLRPGMVVGPQQHWLYLHQNEFRDWKRTMVVSDTPSYKLANLRPLVPIADQQCKLRQQLSALQDQIRRKEEQLGSLGASAVTHDSILPSTPPPKTPERSILGDMDHCNSILPAPTPGQPRKNSPSPAHRSGSVGISAIRPKRYISTSHDTVYNSDEEREGSIASARRVVSSRQMPSRQPSRSVSVSVCEDVEGSLIVTASHSPSRRPSHQQQLRSPSKQLDFDQENDMKKSPLRVRSASRRQASVRQVSGETGVRKVSRTKRS</sequence>
<dbReference type="PANTHER" id="PTHR23339">
    <property type="entry name" value="TYROSINE SPECIFIC PROTEIN PHOSPHATASE AND DUAL SPECIFICITY PROTEIN PHOSPHATASE"/>
    <property type="match status" value="1"/>
</dbReference>
<dbReference type="GO" id="GO:0031031">
    <property type="term" value="P:positive regulation of septation initiation signaling"/>
    <property type="evidence" value="ECO:0007669"/>
    <property type="project" value="EnsemblFungi"/>
</dbReference>
<dbReference type="RefSeq" id="XP_504005.1">
    <property type="nucleotide sequence ID" value="XM_504005.1"/>
</dbReference>
<dbReference type="InterPro" id="IPR003595">
    <property type="entry name" value="Tyr_Pase_cat"/>
</dbReference>
<dbReference type="GO" id="GO:0006974">
    <property type="term" value="P:DNA damage response"/>
    <property type="evidence" value="ECO:0007669"/>
    <property type="project" value="EnsemblFungi"/>
</dbReference>
<protein>
    <recommendedName>
        <fullName evidence="14">Tyrosine-protein phosphatase CDC14</fullName>
        <ecNumber evidence="4">3.1.3.48</ecNumber>
    </recommendedName>
</protein>
<dbReference type="InterPro" id="IPR016130">
    <property type="entry name" value="Tyr_Pase_AS"/>
</dbReference>
<dbReference type="GO" id="GO:0051301">
    <property type="term" value="P:cell division"/>
    <property type="evidence" value="ECO:0007669"/>
    <property type="project" value="UniProtKB-KW"/>
</dbReference>
<comment type="subcellular location">
    <subcellularLocation>
        <location evidence="2">Cytoplasm</location>
    </subcellularLocation>
    <subcellularLocation>
        <location evidence="1">Nucleus</location>
    </subcellularLocation>
</comment>
<dbReference type="GO" id="GO:1990023">
    <property type="term" value="C:mitotic spindle midzone"/>
    <property type="evidence" value="ECO:0007669"/>
    <property type="project" value="EnsemblFungi"/>
</dbReference>
<evidence type="ECO:0000256" key="2">
    <source>
        <dbReference type="ARBA" id="ARBA00004496"/>
    </source>
</evidence>
<dbReference type="GO" id="GO:1903490">
    <property type="term" value="P:positive regulation of mitotic cytokinesis"/>
    <property type="evidence" value="ECO:0007669"/>
    <property type="project" value="EnsemblFungi"/>
</dbReference>
<keyword evidence="8" id="KW-0498">Mitosis</keyword>
<dbReference type="SMART" id="SM00195">
    <property type="entry name" value="DSPc"/>
    <property type="match status" value="1"/>
</dbReference>
<dbReference type="GO" id="GO:0051321">
    <property type="term" value="P:meiotic cell cycle"/>
    <property type="evidence" value="ECO:0007669"/>
    <property type="project" value="UniProtKB-KW"/>
</dbReference>
<dbReference type="FunFam" id="3.90.190.10:FF:000038">
    <property type="entry name" value="Tyrosine-protein phosphatase CDC14"/>
    <property type="match status" value="1"/>
</dbReference>
<dbReference type="PROSITE" id="PS00383">
    <property type="entry name" value="TYR_PHOSPHATASE_1"/>
    <property type="match status" value="1"/>
</dbReference>
<dbReference type="GO" id="GO:0031536">
    <property type="term" value="P:positive regulation of exit from mitosis"/>
    <property type="evidence" value="ECO:0007669"/>
    <property type="project" value="EnsemblFungi"/>
</dbReference>
<keyword evidence="12" id="KW-0469">Meiosis</keyword>
<dbReference type="InterPro" id="IPR050561">
    <property type="entry name" value="PTP"/>
</dbReference>
<dbReference type="AlphaFoldDB" id="A0A1H6PZE0"/>
<dbReference type="OrthoDB" id="5632at2759"/>
<keyword evidence="7" id="KW-0132">Cell division</keyword>
<evidence type="ECO:0000313" key="21">
    <source>
        <dbReference type="Proteomes" id="UP000256601"/>
    </source>
</evidence>
<dbReference type="eggNOG" id="KOG1720">
    <property type="taxonomic scope" value="Eukaryota"/>
</dbReference>
<feature type="region of interest" description="Disordered" evidence="15">
    <location>
        <begin position="374"/>
        <end position="564"/>
    </location>
</feature>
<dbReference type="EC" id="3.1.3.48" evidence="4"/>
<dbReference type="EMBL" id="CP017557">
    <property type="protein sequence ID" value="AOW05480.1"/>
    <property type="molecule type" value="Genomic_DNA"/>
</dbReference>
<evidence type="ECO:0000256" key="5">
    <source>
        <dbReference type="ARBA" id="ARBA00022490"/>
    </source>
</evidence>
<evidence type="ECO:0000256" key="13">
    <source>
        <dbReference type="ARBA" id="ARBA00023306"/>
    </source>
</evidence>
<dbReference type="CDD" id="cd14499">
    <property type="entry name" value="CDC14_C"/>
    <property type="match status" value="1"/>
</dbReference>
<feature type="domain" description="Tyrosine-protein phosphatase" evidence="16">
    <location>
        <begin position="171"/>
        <end position="329"/>
    </location>
</feature>
<evidence type="ECO:0000256" key="3">
    <source>
        <dbReference type="ARBA" id="ARBA00007315"/>
    </source>
</evidence>
<dbReference type="EMBL" id="KZ859046">
    <property type="protein sequence ID" value="RDW24156.1"/>
    <property type="molecule type" value="Genomic_DNA"/>
</dbReference>
<evidence type="ECO:0000259" key="16">
    <source>
        <dbReference type="PROSITE" id="PS50054"/>
    </source>
</evidence>
<dbReference type="Pfam" id="PF00782">
    <property type="entry name" value="DSPc"/>
    <property type="match status" value="1"/>
</dbReference>
<dbReference type="FunFam" id="3.90.190.10:FF:000073">
    <property type="entry name" value="Tyrosine-protein phosphatase CDC14"/>
    <property type="match status" value="1"/>
</dbReference>
<reference evidence="19 21" key="2">
    <citation type="submission" date="2018-07" db="EMBL/GenBank/DDBJ databases">
        <title>Draft Genome Assemblies for Five Robust Yarrowia lipolytica Strains Exhibiting High Lipid Production and Pentose Sugar Utilization and Sugar Alcohol Secretion from Undetoxified Lignocellulosic Biomass Hydrolysates.</title>
        <authorList>
            <consortium name="DOE Joint Genome Institute"/>
            <person name="Walker C."/>
            <person name="Ryu S."/>
            <person name="Na H."/>
            <person name="Zane M."/>
            <person name="LaButti K."/>
            <person name="Lipzen A."/>
            <person name="Haridas S."/>
            <person name="Barry K."/>
            <person name="Grigoriev I.V."/>
            <person name="Quarterman J."/>
            <person name="Slininger P."/>
            <person name="Dien B."/>
            <person name="Trinh C.T."/>
        </authorList>
    </citation>
    <scope>NUCLEOTIDE SEQUENCE [LARGE SCALE GENOMIC DNA]</scope>
    <source>
        <strain evidence="19 21">YB392</strain>
    </source>
</reference>
<dbReference type="InterPro" id="IPR044506">
    <property type="entry name" value="CDC14_C"/>
</dbReference>
<evidence type="ECO:0000256" key="11">
    <source>
        <dbReference type="ARBA" id="ARBA00023242"/>
    </source>
</evidence>
<keyword evidence="13" id="KW-0131">Cell cycle</keyword>
<dbReference type="GO" id="GO:0140429">
    <property type="term" value="P:positive regulation of mitotic sister chromatid biorientation"/>
    <property type="evidence" value="ECO:0007669"/>
    <property type="project" value="EnsemblFungi"/>
</dbReference>
<dbReference type="Pfam" id="PF14671">
    <property type="entry name" value="DSPn"/>
    <property type="match status" value="1"/>
</dbReference>
<dbReference type="GO" id="GO:0140602">
    <property type="term" value="C:nucleolar peripheral inclusion body"/>
    <property type="evidence" value="ECO:0007669"/>
    <property type="project" value="EnsemblFungi"/>
</dbReference>
<evidence type="ECO:0000256" key="8">
    <source>
        <dbReference type="ARBA" id="ARBA00022776"/>
    </source>
</evidence>
<evidence type="ECO:0000256" key="12">
    <source>
        <dbReference type="ARBA" id="ARBA00023254"/>
    </source>
</evidence>
<dbReference type="GO" id="GO:0004725">
    <property type="term" value="F:protein tyrosine phosphatase activity"/>
    <property type="evidence" value="ECO:0007669"/>
    <property type="project" value="UniProtKB-EC"/>
</dbReference>
<name>A0A1H6PZE0_YARLL</name>
<feature type="domain" description="Tyrosine specific protein phosphatases" evidence="17">
    <location>
        <begin position="250"/>
        <end position="315"/>
    </location>
</feature>
<dbReference type="Gene3D" id="3.90.190.10">
    <property type="entry name" value="Protein tyrosine phosphatase superfamily"/>
    <property type="match status" value="2"/>
</dbReference>
<dbReference type="GO" id="GO:0120105">
    <property type="term" value="C:mitotic actomyosin contractile ring, intermediate layer"/>
    <property type="evidence" value="ECO:0007669"/>
    <property type="project" value="EnsemblFungi"/>
</dbReference>
<evidence type="ECO:0000256" key="6">
    <source>
        <dbReference type="ARBA" id="ARBA00022553"/>
    </source>
</evidence>
<comment type="similarity">
    <text evidence="3">Belongs to the protein-tyrosine phosphatase family. Non-receptor class CDC14 subfamily.</text>
</comment>
<evidence type="ECO:0000256" key="14">
    <source>
        <dbReference type="ARBA" id="ARBA00069949"/>
    </source>
</evidence>
<organism evidence="18 20">
    <name type="scientific">Yarrowia lipolytica</name>
    <name type="common">Candida lipolytica</name>
    <dbReference type="NCBI Taxonomy" id="4952"/>
    <lineage>
        <taxon>Eukaryota</taxon>
        <taxon>Fungi</taxon>
        <taxon>Dikarya</taxon>
        <taxon>Ascomycota</taxon>
        <taxon>Saccharomycotina</taxon>
        <taxon>Dipodascomycetes</taxon>
        <taxon>Dipodascales</taxon>
        <taxon>Dipodascales incertae sedis</taxon>
        <taxon>Yarrowia</taxon>
    </lineage>
</organism>
<dbReference type="InterPro" id="IPR020422">
    <property type="entry name" value="TYR_PHOSPHATASE_DUAL_dom"/>
</dbReference>
<dbReference type="Proteomes" id="UP000182444">
    <property type="component" value="Chromosome 1E"/>
</dbReference>
<dbReference type="VEuPathDB" id="FungiDB:YALI0_E16038g"/>
<feature type="compositionally biased region" description="Polar residues" evidence="15">
    <location>
        <begin position="510"/>
        <end position="519"/>
    </location>
</feature>
<dbReference type="CDD" id="cd17657">
    <property type="entry name" value="CDC14_N"/>
    <property type="match status" value="1"/>
</dbReference>
<evidence type="ECO:0000256" key="10">
    <source>
        <dbReference type="ARBA" id="ARBA00022912"/>
    </source>
</evidence>
<evidence type="ECO:0000256" key="1">
    <source>
        <dbReference type="ARBA" id="ARBA00004123"/>
    </source>
</evidence>
<dbReference type="InterPro" id="IPR029260">
    <property type="entry name" value="DSPn"/>
</dbReference>
<keyword evidence="5" id="KW-0963">Cytoplasm</keyword>
<gene>
    <name evidence="19" type="ORF">B0I71DRAFT_134715</name>
    <name evidence="18" type="ORF">YALI1_E19201g</name>
</gene>
<dbReference type="VEuPathDB" id="FungiDB:YALI1_E19201g"/>
<proteinExistence type="inferred from homology"/>
<dbReference type="PROSITE" id="PS50054">
    <property type="entry name" value="TYR_PHOSPHATASE_DUAL"/>
    <property type="match status" value="1"/>
</dbReference>
<feature type="compositionally biased region" description="Low complexity" evidence="15">
    <location>
        <begin position="464"/>
        <end position="488"/>
    </location>
</feature>